<dbReference type="CDD" id="cd00293">
    <property type="entry name" value="USP-like"/>
    <property type="match status" value="2"/>
</dbReference>
<dbReference type="AlphaFoldDB" id="A0A1H8UBT9"/>
<dbReference type="InterPro" id="IPR014729">
    <property type="entry name" value="Rossmann-like_a/b/a_fold"/>
</dbReference>
<dbReference type="PANTHER" id="PTHR46268">
    <property type="entry name" value="STRESS RESPONSE PROTEIN NHAX"/>
    <property type="match status" value="1"/>
</dbReference>
<dbReference type="RefSeq" id="WP_091644743.1">
    <property type="nucleotide sequence ID" value="NZ_FOEG01000006.1"/>
</dbReference>
<reference evidence="3 4" key="1">
    <citation type="submission" date="2016-10" db="EMBL/GenBank/DDBJ databases">
        <authorList>
            <person name="de Groot N.N."/>
        </authorList>
    </citation>
    <scope>NUCLEOTIDE SEQUENCE [LARGE SCALE GENOMIC DNA]</scope>
    <source>
        <strain evidence="3 4">CGMCC 1.6291</strain>
    </source>
</reference>
<comment type="similarity">
    <text evidence="1">Belongs to the universal stress protein A family.</text>
</comment>
<dbReference type="EMBL" id="FOEG01000006">
    <property type="protein sequence ID" value="SEP00324.1"/>
    <property type="molecule type" value="Genomic_DNA"/>
</dbReference>
<accession>A0A1H8UBT9</accession>
<proteinExistence type="inferred from homology"/>
<evidence type="ECO:0000256" key="1">
    <source>
        <dbReference type="ARBA" id="ARBA00008791"/>
    </source>
</evidence>
<name>A0A1H8UBT9_9GAMM</name>
<dbReference type="InterPro" id="IPR006015">
    <property type="entry name" value="Universal_stress_UspA"/>
</dbReference>
<dbReference type="InterPro" id="IPR006016">
    <property type="entry name" value="UspA"/>
</dbReference>
<dbReference type="STRING" id="406100.SAMN04488052_10651"/>
<dbReference type="Gene3D" id="3.40.50.620">
    <property type="entry name" value="HUPs"/>
    <property type="match status" value="2"/>
</dbReference>
<organism evidence="3 4">
    <name type="scientific">Aquisalimonas asiatica</name>
    <dbReference type="NCBI Taxonomy" id="406100"/>
    <lineage>
        <taxon>Bacteria</taxon>
        <taxon>Pseudomonadati</taxon>
        <taxon>Pseudomonadota</taxon>
        <taxon>Gammaproteobacteria</taxon>
        <taxon>Chromatiales</taxon>
        <taxon>Ectothiorhodospiraceae</taxon>
        <taxon>Aquisalimonas</taxon>
    </lineage>
</organism>
<feature type="domain" description="UspA" evidence="2">
    <location>
        <begin position="145"/>
        <end position="275"/>
    </location>
</feature>
<dbReference type="SUPFAM" id="SSF52402">
    <property type="entry name" value="Adenine nucleotide alpha hydrolases-like"/>
    <property type="match status" value="2"/>
</dbReference>
<feature type="domain" description="UspA" evidence="2">
    <location>
        <begin position="1"/>
        <end position="130"/>
    </location>
</feature>
<dbReference type="PRINTS" id="PR01438">
    <property type="entry name" value="UNVRSLSTRESS"/>
</dbReference>
<dbReference type="PANTHER" id="PTHR46268:SF26">
    <property type="entry name" value="UNIVERSAL STRESS PROTEIN MJ0577"/>
    <property type="match status" value="1"/>
</dbReference>
<gene>
    <name evidence="3" type="ORF">SAMN04488052_10651</name>
</gene>
<protein>
    <submittedName>
        <fullName evidence="3">Nucleotide-binding universal stress protein, UspA family</fullName>
    </submittedName>
</protein>
<dbReference type="OrthoDB" id="6872702at2"/>
<dbReference type="Proteomes" id="UP000199657">
    <property type="component" value="Unassembled WGS sequence"/>
</dbReference>
<dbReference type="Pfam" id="PF00582">
    <property type="entry name" value="Usp"/>
    <property type="match status" value="2"/>
</dbReference>
<keyword evidence="4" id="KW-1185">Reference proteome</keyword>
<evidence type="ECO:0000313" key="3">
    <source>
        <dbReference type="EMBL" id="SEP00324.1"/>
    </source>
</evidence>
<evidence type="ECO:0000259" key="2">
    <source>
        <dbReference type="Pfam" id="PF00582"/>
    </source>
</evidence>
<evidence type="ECO:0000313" key="4">
    <source>
        <dbReference type="Proteomes" id="UP000199657"/>
    </source>
</evidence>
<sequence>MFKHVVVAAHFASASSRLLEEMDELRRLGTEEITLVDVLLSHHSETQDEVHRQDAHRRLEEEKSVLEEAGLHVNAELRTGQPAHELSTIARAAHASLILVGSRGEGHFREFLRGSTVLQLIRKTATPTLIEPVGGGARRVGGRGFRSLLLGTDFSESCYEAERHAAELAASAEKIVLCHVLEDDVVDAMGENAARADAEKRLAALADQFANHRDRLLTRIEYGNPSRVLADVAEEEGSTMMIIGKRGRSPIRELMLGSTAQNVVRRATQSVLMVPRASLI</sequence>